<evidence type="ECO:0000256" key="1">
    <source>
        <dbReference type="SAM" id="MobiDB-lite"/>
    </source>
</evidence>
<dbReference type="EMBL" id="BLIN01000003">
    <property type="protein sequence ID" value="GFE05964.1"/>
    <property type="molecule type" value="Genomic_DNA"/>
</dbReference>
<dbReference type="Proteomes" id="UP000435837">
    <property type="component" value="Unassembled WGS sequence"/>
</dbReference>
<evidence type="ECO:0000313" key="3">
    <source>
        <dbReference type="Proteomes" id="UP000435837"/>
    </source>
</evidence>
<proteinExistence type="predicted"/>
<comment type="caution">
    <text evidence="2">The sequence shown here is derived from an EMBL/GenBank/DDBJ whole genome shotgun (WGS) entry which is preliminary data.</text>
</comment>
<accession>A0A640S586</accession>
<name>A0A640S586_9ACTN</name>
<organism evidence="2 3">
    <name type="scientific">Streptomyces caniferus</name>
    <dbReference type="NCBI Taxonomy" id="285557"/>
    <lineage>
        <taxon>Bacteria</taxon>
        <taxon>Bacillati</taxon>
        <taxon>Actinomycetota</taxon>
        <taxon>Actinomycetes</taxon>
        <taxon>Kitasatosporales</taxon>
        <taxon>Streptomycetaceae</taxon>
        <taxon>Streptomyces</taxon>
    </lineage>
</organism>
<gene>
    <name evidence="2" type="ORF">Scani_22320</name>
</gene>
<evidence type="ECO:0000313" key="2">
    <source>
        <dbReference type="EMBL" id="GFE05964.1"/>
    </source>
</evidence>
<reference evidence="2 3" key="1">
    <citation type="submission" date="2019-12" db="EMBL/GenBank/DDBJ databases">
        <title>Whole genome shotgun sequence of Streptomyces caniferus NBRC 15389.</title>
        <authorList>
            <person name="Ichikawa N."/>
            <person name="Kimura A."/>
            <person name="Kitahashi Y."/>
            <person name="Komaki H."/>
            <person name="Tamura T."/>
        </authorList>
    </citation>
    <scope>NUCLEOTIDE SEQUENCE [LARGE SCALE GENOMIC DNA]</scope>
    <source>
        <strain evidence="2 3">NBRC 15389</strain>
    </source>
</reference>
<feature type="region of interest" description="Disordered" evidence="1">
    <location>
        <begin position="93"/>
        <end position="113"/>
    </location>
</feature>
<dbReference type="AlphaFoldDB" id="A0A640S586"/>
<sequence length="141" mass="14406">MLPAPMSEAPRRSDIWAAVQRSEAVMAEAWDCASSAALPVGLLPGGVAFADATDGRWPGTEDCGFAADDEVPPSADCAPLPLCVPCDVRGAAADEGRDAASGPPWQAVSPSAATAISDPAATRRPRPGVLKVSDISVPLVW</sequence>
<protein>
    <submittedName>
        <fullName evidence="2">Uncharacterized protein</fullName>
    </submittedName>
</protein>